<sequence length="334" mass="39177">MYPNNNTDTHEKSTEEIFVDHQKNGKARPWREKKLSTISYYELLHLLEFKKSERVRDCGSVLEFSADGEGYLKLAKAYFCKSPLCSMCNWRRAMKHSSQTKRIVAEVVKRKPNAKWLFLTLSVRNAIDGETLDQSLRDMSEGFNRLFKYKKVAKNLVGFMRATEVTVNEKDGTYNQHMHVLICVESSYFKNTENYISAKQWREFWQKAMKLNYLPVVNIQTVKAKNNKKSDLHSAIDETAKYPVKASDYLTDDQEHNLMVVKDLEKGLHRKRRIAYGGLLKELHKELNLDNPEDGDLVKTGDDEQEISEEAYRVVAYWNWRRSDFYYGDKKPKK</sequence>
<dbReference type="Proteomes" id="UP000439752">
    <property type="component" value="Unassembled WGS sequence"/>
</dbReference>
<dbReference type="GO" id="GO:0003677">
    <property type="term" value="F:DNA binding"/>
    <property type="evidence" value="ECO:0007669"/>
    <property type="project" value="InterPro"/>
</dbReference>
<dbReference type="GO" id="GO:0006260">
    <property type="term" value="P:DNA replication"/>
    <property type="evidence" value="ECO:0007669"/>
    <property type="project" value="UniProtKB-KW"/>
</dbReference>
<gene>
    <name evidence="3" type="primary">rep</name>
    <name evidence="3" type="ORF">EXIGUO9Y_530002</name>
</gene>
<organism evidence="3 4">
    <name type="scientific">Exiguobacterium oxidotolerans</name>
    <dbReference type="NCBI Taxonomy" id="223958"/>
    <lineage>
        <taxon>Bacteria</taxon>
        <taxon>Bacillati</taxon>
        <taxon>Bacillota</taxon>
        <taxon>Bacilli</taxon>
        <taxon>Bacillales</taxon>
        <taxon>Bacillales Family XII. Incertae Sedis</taxon>
        <taxon>Exiguobacterium</taxon>
    </lineage>
</organism>
<name>A0A653IHU9_9BACL</name>
<evidence type="ECO:0000313" key="3">
    <source>
        <dbReference type="EMBL" id="VWX38609.1"/>
    </source>
</evidence>
<protein>
    <submittedName>
        <fullName evidence="3">Protein rep</fullName>
    </submittedName>
</protein>
<accession>A0A653IHU9</accession>
<dbReference type="EMBL" id="CABWKQ010000049">
    <property type="protein sequence ID" value="VWX38609.1"/>
    <property type="molecule type" value="Genomic_DNA"/>
</dbReference>
<proteinExistence type="inferred from homology"/>
<evidence type="ECO:0000256" key="1">
    <source>
        <dbReference type="ARBA" id="ARBA00008909"/>
    </source>
</evidence>
<dbReference type="AlphaFoldDB" id="A0A653IHU9"/>
<keyword evidence="2" id="KW-0235">DNA replication</keyword>
<evidence type="ECO:0000313" key="4">
    <source>
        <dbReference type="Proteomes" id="UP000439752"/>
    </source>
</evidence>
<keyword evidence="4" id="KW-1185">Reference proteome</keyword>
<dbReference type="Pfam" id="PF01446">
    <property type="entry name" value="Rep_1"/>
    <property type="match status" value="1"/>
</dbReference>
<dbReference type="InterPro" id="IPR000989">
    <property type="entry name" value="Rep"/>
</dbReference>
<reference evidence="3 4" key="1">
    <citation type="submission" date="2019-10" db="EMBL/GenBank/DDBJ databases">
        <authorList>
            <person name="Karimi E."/>
        </authorList>
    </citation>
    <scope>NUCLEOTIDE SEQUENCE [LARGE SCALE GENOMIC DNA]</scope>
    <source>
        <strain evidence="3">Exiguobacterium sp. 9Y</strain>
    </source>
</reference>
<dbReference type="RefSeq" id="WP_159174144.1">
    <property type="nucleotide sequence ID" value="NZ_LR732321.1"/>
</dbReference>
<evidence type="ECO:0000256" key="2">
    <source>
        <dbReference type="ARBA" id="ARBA00022705"/>
    </source>
</evidence>
<comment type="similarity">
    <text evidence="1">Belongs to the Gram-positive plasmids replication protein type 1 family.</text>
</comment>